<proteinExistence type="predicted"/>
<feature type="chain" id="PRO_5021759787" description="Lipoprotein" evidence="1">
    <location>
        <begin position="24"/>
        <end position="131"/>
    </location>
</feature>
<protein>
    <recommendedName>
        <fullName evidence="4">Lipoprotein</fullName>
    </recommendedName>
</protein>
<feature type="signal peptide" evidence="1">
    <location>
        <begin position="1"/>
        <end position="23"/>
    </location>
</feature>
<evidence type="ECO:0000313" key="2">
    <source>
        <dbReference type="EMBL" id="TQV88586.1"/>
    </source>
</evidence>
<evidence type="ECO:0008006" key="4">
    <source>
        <dbReference type="Google" id="ProtNLM"/>
    </source>
</evidence>
<keyword evidence="1" id="KW-0732">Signal</keyword>
<sequence length="131" mass="14700">MQKKLAKVCVLLGLLLLSSCENETSKYNHLAKNVLKINSLPSSALLLEESIGINTFFKVKEYHLEISAADFKSLISGRRYKACATQTVFLHDATLSFSNSKNILLNYCMKAEGIAIYSDSGRRNVFIIQEY</sequence>
<dbReference type="EMBL" id="VIKS01000004">
    <property type="protein sequence ID" value="TQV88586.1"/>
    <property type="molecule type" value="Genomic_DNA"/>
</dbReference>
<reference evidence="2 3" key="1">
    <citation type="submission" date="2019-07" db="EMBL/GenBank/DDBJ databases">
        <title>Draft genome for Aliikangiella sp. M105.</title>
        <authorList>
            <person name="Wang G."/>
        </authorList>
    </citation>
    <scope>NUCLEOTIDE SEQUENCE [LARGE SCALE GENOMIC DNA]</scope>
    <source>
        <strain evidence="2 3">M105</strain>
    </source>
</reference>
<dbReference type="PROSITE" id="PS51257">
    <property type="entry name" value="PROKAR_LIPOPROTEIN"/>
    <property type="match status" value="1"/>
</dbReference>
<dbReference type="Proteomes" id="UP000315439">
    <property type="component" value="Unassembled WGS sequence"/>
</dbReference>
<organism evidence="2 3">
    <name type="scientific">Aliikangiella coralliicola</name>
    <dbReference type="NCBI Taxonomy" id="2592383"/>
    <lineage>
        <taxon>Bacteria</taxon>
        <taxon>Pseudomonadati</taxon>
        <taxon>Pseudomonadota</taxon>
        <taxon>Gammaproteobacteria</taxon>
        <taxon>Oceanospirillales</taxon>
        <taxon>Pleioneaceae</taxon>
        <taxon>Aliikangiella</taxon>
    </lineage>
</organism>
<dbReference type="RefSeq" id="WP_142893094.1">
    <property type="nucleotide sequence ID" value="NZ_ML660162.1"/>
</dbReference>
<name>A0A545UGI7_9GAMM</name>
<evidence type="ECO:0000256" key="1">
    <source>
        <dbReference type="SAM" id="SignalP"/>
    </source>
</evidence>
<comment type="caution">
    <text evidence="2">The sequence shown here is derived from an EMBL/GenBank/DDBJ whole genome shotgun (WGS) entry which is preliminary data.</text>
</comment>
<keyword evidence="3" id="KW-1185">Reference proteome</keyword>
<gene>
    <name evidence="2" type="ORF">FLL46_08710</name>
</gene>
<accession>A0A545UGI7</accession>
<evidence type="ECO:0000313" key="3">
    <source>
        <dbReference type="Proteomes" id="UP000315439"/>
    </source>
</evidence>
<dbReference type="AlphaFoldDB" id="A0A545UGI7"/>